<dbReference type="EMBL" id="OU015569">
    <property type="protein sequence ID" value="CAG5097616.1"/>
    <property type="molecule type" value="Genomic_DNA"/>
</dbReference>
<gene>
    <name evidence="4" type="ORF">OKIOD_LOCUS6712</name>
</gene>
<accession>A0ABN7SCF4</accession>
<dbReference type="PANTHER" id="PTHR42693:SF33">
    <property type="entry name" value="ARYLSULFATASE"/>
    <property type="match status" value="1"/>
</dbReference>
<feature type="domain" description="Sulfatase N-terminal" evidence="3">
    <location>
        <begin position="19"/>
        <end position="103"/>
    </location>
</feature>
<comment type="similarity">
    <text evidence="2">Belongs to the sulfatase family.</text>
</comment>
<dbReference type="SUPFAM" id="SSF53649">
    <property type="entry name" value="Alkaline phosphatase-like"/>
    <property type="match status" value="1"/>
</dbReference>
<organism evidence="4 5">
    <name type="scientific">Oikopleura dioica</name>
    <name type="common">Tunicate</name>
    <dbReference type="NCBI Taxonomy" id="34765"/>
    <lineage>
        <taxon>Eukaryota</taxon>
        <taxon>Metazoa</taxon>
        <taxon>Chordata</taxon>
        <taxon>Tunicata</taxon>
        <taxon>Appendicularia</taxon>
        <taxon>Copelata</taxon>
        <taxon>Oikopleuridae</taxon>
        <taxon>Oikopleura</taxon>
    </lineage>
</organism>
<evidence type="ECO:0000313" key="5">
    <source>
        <dbReference type="Proteomes" id="UP001158576"/>
    </source>
</evidence>
<dbReference type="Gene3D" id="3.40.720.10">
    <property type="entry name" value="Alkaline Phosphatase, subunit A"/>
    <property type="match status" value="2"/>
</dbReference>
<dbReference type="Pfam" id="PF00884">
    <property type="entry name" value="Sulfatase"/>
    <property type="match status" value="2"/>
</dbReference>
<protein>
    <submittedName>
        <fullName evidence="4">Oidioi.mRNA.OKI2018_I69.XSR.g15154.t1.cds</fullName>
    </submittedName>
</protein>
<name>A0ABN7SCF4_OIKDI</name>
<sequence>MKLFSSFLALSIAENTRRPNVILLNCDDFGIGDFQVYNKDGKVPTPNIDRIGNEGVKFLDGHSGSSRCSPSRYMLMTGRYSMEDSPSRKIGLGEPQLGEMFKNLATRRNLNATLEDERETRRLDKEFMEQMKEYGESWGNFRPANDLPGTYIQSISPLDHSYDYSFTQSSVCCQPGGFYENGKGIEPVDTWILQQPYPEENTKKTNYDANTGKCNEFPVSGYMGDIRQTDKFEGEFGELPLFHCNFPGQQLAMKSYDTRLFDELVIPKVEQFIDESHEQEFFIYYGMRSGHKPFNTPIRFRNQTEAGMLGEMIMEADEIVGRIFDRLETYDIADDTLVVFMSDNGADGTARKILEKYGHSQHRLDLPDRTIELSGAKNWNGEAGHRTPFLWRYPRRFAPSTIYDPKVAVSYVDVYATLADLIGYDLDCNEAPDSRSLVHYMETGQANEQLIHTPVLTHAKNGPVVSLRKKEFKYVPESKELYNMERDPEEKDNLYSKGGRENLIEYLDGYLNHYLGHIEKREAATAKGKVKDSCYPTFERFHQFNF</sequence>
<dbReference type="InterPro" id="IPR017850">
    <property type="entry name" value="Alkaline_phosphatase_core_sf"/>
</dbReference>
<dbReference type="InterPro" id="IPR050738">
    <property type="entry name" value="Sulfatase"/>
</dbReference>
<keyword evidence="5" id="KW-1185">Reference proteome</keyword>
<evidence type="ECO:0000259" key="3">
    <source>
        <dbReference type="Pfam" id="PF00884"/>
    </source>
</evidence>
<evidence type="ECO:0000256" key="1">
    <source>
        <dbReference type="ARBA" id="ARBA00001913"/>
    </source>
</evidence>
<comment type="cofactor">
    <cofactor evidence="1">
        <name>Ca(2+)</name>
        <dbReference type="ChEBI" id="CHEBI:29108"/>
    </cofactor>
</comment>
<proteinExistence type="inferred from homology"/>
<reference evidence="4 5" key="1">
    <citation type="submission" date="2021-04" db="EMBL/GenBank/DDBJ databases">
        <authorList>
            <person name="Bliznina A."/>
        </authorList>
    </citation>
    <scope>NUCLEOTIDE SEQUENCE [LARGE SCALE GENOMIC DNA]</scope>
</reference>
<evidence type="ECO:0000313" key="4">
    <source>
        <dbReference type="EMBL" id="CAG5097616.1"/>
    </source>
</evidence>
<dbReference type="Proteomes" id="UP001158576">
    <property type="component" value="Chromosome XSR"/>
</dbReference>
<evidence type="ECO:0000256" key="2">
    <source>
        <dbReference type="ARBA" id="ARBA00008779"/>
    </source>
</evidence>
<dbReference type="PANTHER" id="PTHR42693">
    <property type="entry name" value="ARYLSULFATASE FAMILY MEMBER"/>
    <property type="match status" value="1"/>
</dbReference>
<dbReference type="InterPro" id="IPR000917">
    <property type="entry name" value="Sulfatase_N"/>
</dbReference>
<feature type="domain" description="Sulfatase N-terminal" evidence="3">
    <location>
        <begin position="234"/>
        <end position="424"/>
    </location>
</feature>